<dbReference type="AlphaFoldDB" id="A0AAV0UC33"/>
<organism evidence="1 2">
    <name type="scientific">Peronospora destructor</name>
    <dbReference type="NCBI Taxonomy" id="86335"/>
    <lineage>
        <taxon>Eukaryota</taxon>
        <taxon>Sar</taxon>
        <taxon>Stramenopiles</taxon>
        <taxon>Oomycota</taxon>
        <taxon>Peronosporomycetes</taxon>
        <taxon>Peronosporales</taxon>
        <taxon>Peronosporaceae</taxon>
        <taxon>Peronospora</taxon>
    </lineage>
</organism>
<reference evidence="1" key="1">
    <citation type="submission" date="2022-12" db="EMBL/GenBank/DDBJ databases">
        <authorList>
            <person name="Webb A."/>
        </authorList>
    </citation>
    <scope>NUCLEOTIDE SEQUENCE</scope>
    <source>
        <strain evidence="1">Pd1</strain>
    </source>
</reference>
<protein>
    <recommendedName>
        <fullName evidence="3">Mitotic-spindle organizing protein 1</fullName>
    </recommendedName>
</protein>
<accession>A0AAV0UC33</accession>
<dbReference type="Proteomes" id="UP001162029">
    <property type="component" value="Unassembled WGS sequence"/>
</dbReference>
<proteinExistence type="predicted"/>
<name>A0AAV0UC33_9STRA</name>
<evidence type="ECO:0008006" key="3">
    <source>
        <dbReference type="Google" id="ProtNLM"/>
    </source>
</evidence>
<evidence type="ECO:0000313" key="1">
    <source>
        <dbReference type="EMBL" id="CAI5733219.1"/>
    </source>
</evidence>
<dbReference type="EMBL" id="CANTFM010000992">
    <property type="protein sequence ID" value="CAI5733219.1"/>
    <property type="molecule type" value="Genomic_DNA"/>
</dbReference>
<evidence type="ECO:0000313" key="2">
    <source>
        <dbReference type="Proteomes" id="UP001162029"/>
    </source>
</evidence>
<comment type="caution">
    <text evidence="1">The sequence shown here is derived from an EMBL/GenBank/DDBJ whole genome shotgun (WGS) entry which is preliminary data.</text>
</comment>
<sequence length="73" mass="8331">MFVTTFQAANTTYMRQAKVEYPSNVEELTLEQESTKRHVLQLCGHYERLVSVLTAYLLDAGISPDKVNQLLLL</sequence>
<keyword evidence="2" id="KW-1185">Reference proteome</keyword>
<gene>
    <name evidence="1" type="ORF">PDE001_LOCUS5334</name>
</gene>